<feature type="domain" description="RNase H type-1" evidence="1">
    <location>
        <begin position="145"/>
        <end position="266"/>
    </location>
</feature>
<protein>
    <submittedName>
        <fullName evidence="2">Glycine, alanine and asparagine-rich protein-like</fullName>
    </submittedName>
</protein>
<dbReference type="InterPro" id="IPR002156">
    <property type="entry name" value="RNaseH_domain"/>
</dbReference>
<comment type="caution">
    <text evidence="2">The sequence shown here is derived from an EMBL/GenBank/DDBJ whole genome shotgun (WGS) entry which is preliminary data.</text>
</comment>
<dbReference type="PANTHER" id="PTHR47074">
    <property type="entry name" value="BNAC02G40300D PROTEIN"/>
    <property type="match status" value="1"/>
</dbReference>
<dbReference type="InterPro" id="IPR044730">
    <property type="entry name" value="RNase_H-like_dom_plant"/>
</dbReference>
<dbReference type="Gene3D" id="3.30.420.10">
    <property type="entry name" value="Ribonuclease H-like superfamily/Ribonuclease H"/>
    <property type="match status" value="1"/>
</dbReference>
<dbReference type="InterPro" id="IPR036397">
    <property type="entry name" value="RNaseH_sf"/>
</dbReference>
<proteinExistence type="predicted"/>
<dbReference type="CDD" id="cd06222">
    <property type="entry name" value="RNase_H_like"/>
    <property type="match status" value="1"/>
</dbReference>
<evidence type="ECO:0000313" key="2">
    <source>
        <dbReference type="EMBL" id="KAA3474147.1"/>
    </source>
</evidence>
<sequence length="297" mass="34105">MELASDLIDEDSRTWKTDILIPLARSIHDDFQVWGGELSGTFSVRSAYKLLQKSTRIPSNDIIQAENKKFYRKLWNLHIPSKIKITVWKISWNYIPTFANLKLKRLSVPDVDKQRKIVTTFFDSALQRRKLHNQDDQRTSVTIHFDADFDQYSSRSASGLEVRDMRGEILVSKSILHSNVASSFAAEAYTGLQAVRLGISLGINACEIFGDSRTVIKKCQSTERDKSIIGVLIRDIQDAKPFFQEIGFHFTPKTENVLVHVIAKEALKEGVGYYLDNGISEQVRQEMERIRQRRPDR</sequence>
<gene>
    <name evidence="2" type="ORF">EPI10_024468</name>
</gene>
<dbReference type="Pfam" id="PF13456">
    <property type="entry name" value="RVT_3"/>
    <property type="match status" value="1"/>
</dbReference>
<dbReference type="OrthoDB" id="996470at2759"/>
<dbReference type="PANTHER" id="PTHR47074:SF61">
    <property type="entry name" value="RNASE H TYPE-1 DOMAIN-CONTAINING PROTEIN"/>
    <property type="match status" value="1"/>
</dbReference>
<dbReference type="GO" id="GO:0003676">
    <property type="term" value="F:nucleic acid binding"/>
    <property type="evidence" value="ECO:0007669"/>
    <property type="project" value="InterPro"/>
</dbReference>
<dbReference type="AlphaFoldDB" id="A0A5B6VZ75"/>
<evidence type="ECO:0000259" key="1">
    <source>
        <dbReference type="Pfam" id="PF13456"/>
    </source>
</evidence>
<keyword evidence="3" id="KW-1185">Reference proteome</keyword>
<dbReference type="Proteomes" id="UP000325315">
    <property type="component" value="Unassembled WGS sequence"/>
</dbReference>
<dbReference type="GO" id="GO:0004523">
    <property type="term" value="F:RNA-DNA hybrid ribonuclease activity"/>
    <property type="evidence" value="ECO:0007669"/>
    <property type="project" value="InterPro"/>
</dbReference>
<reference evidence="3" key="1">
    <citation type="journal article" date="2019" name="Plant Biotechnol. J.">
        <title>Genome sequencing of the Australian wild diploid species Gossypium australe highlights disease resistance and delayed gland morphogenesis.</title>
        <authorList>
            <person name="Cai Y."/>
            <person name="Cai X."/>
            <person name="Wang Q."/>
            <person name="Wang P."/>
            <person name="Zhang Y."/>
            <person name="Cai C."/>
            <person name="Xu Y."/>
            <person name="Wang K."/>
            <person name="Zhou Z."/>
            <person name="Wang C."/>
            <person name="Geng S."/>
            <person name="Li B."/>
            <person name="Dong Q."/>
            <person name="Hou Y."/>
            <person name="Wang H."/>
            <person name="Ai P."/>
            <person name="Liu Z."/>
            <person name="Yi F."/>
            <person name="Sun M."/>
            <person name="An G."/>
            <person name="Cheng J."/>
            <person name="Zhang Y."/>
            <person name="Shi Q."/>
            <person name="Xie Y."/>
            <person name="Shi X."/>
            <person name="Chang Y."/>
            <person name="Huang F."/>
            <person name="Chen Y."/>
            <person name="Hong S."/>
            <person name="Mi L."/>
            <person name="Sun Q."/>
            <person name="Zhang L."/>
            <person name="Zhou B."/>
            <person name="Peng R."/>
            <person name="Zhang X."/>
            <person name="Liu F."/>
        </authorList>
    </citation>
    <scope>NUCLEOTIDE SEQUENCE [LARGE SCALE GENOMIC DNA]</scope>
    <source>
        <strain evidence="3">cv. PA1801</strain>
    </source>
</reference>
<name>A0A5B6VZ75_9ROSI</name>
<dbReference type="EMBL" id="SMMG02000005">
    <property type="protein sequence ID" value="KAA3474147.1"/>
    <property type="molecule type" value="Genomic_DNA"/>
</dbReference>
<dbReference type="InterPro" id="IPR052929">
    <property type="entry name" value="RNase_H-like_EbsB-rel"/>
</dbReference>
<organism evidence="2 3">
    <name type="scientific">Gossypium australe</name>
    <dbReference type="NCBI Taxonomy" id="47621"/>
    <lineage>
        <taxon>Eukaryota</taxon>
        <taxon>Viridiplantae</taxon>
        <taxon>Streptophyta</taxon>
        <taxon>Embryophyta</taxon>
        <taxon>Tracheophyta</taxon>
        <taxon>Spermatophyta</taxon>
        <taxon>Magnoliopsida</taxon>
        <taxon>eudicotyledons</taxon>
        <taxon>Gunneridae</taxon>
        <taxon>Pentapetalae</taxon>
        <taxon>rosids</taxon>
        <taxon>malvids</taxon>
        <taxon>Malvales</taxon>
        <taxon>Malvaceae</taxon>
        <taxon>Malvoideae</taxon>
        <taxon>Gossypium</taxon>
    </lineage>
</organism>
<evidence type="ECO:0000313" key="3">
    <source>
        <dbReference type="Proteomes" id="UP000325315"/>
    </source>
</evidence>
<accession>A0A5B6VZ75</accession>